<dbReference type="AlphaFoldDB" id="X1B2E1"/>
<protein>
    <submittedName>
        <fullName evidence="1">Uncharacterized protein</fullName>
    </submittedName>
</protein>
<reference evidence="1" key="1">
    <citation type="journal article" date="2014" name="Front. Microbiol.">
        <title>High frequency of phylogenetically diverse reductive dehalogenase-homologous genes in deep subseafloor sedimentary metagenomes.</title>
        <authorList>
            <person name="Kawai M."/>
            <person name="Futagami T."/>
            <person name="Toyoda A."/>
            <person name="Takaki Y."/>
            <person name="Nishi S."/>
            <person name="Hori S."/>
            <person name="Arai W."/>
            <person name="Tsubouchi T."/>
            <person name="Morono Y."/>
            <person name="Uchiyama I."/>
            <person name="Ito T."/>
            <person name="Fujiyama A."/>
            <person name="Inagaki F."/>
            <person name="Takami H."/>
        </authorList>
    </citation>
    <scope>NUCLEOTIDE SEQUENCE</scope>
    <source>
        <strain evidence="1">Expedition CK06-06</strain>
    </source>
</reference>
<proteinExistence type="predicted"/>
<accession>X1B2E1</accession>
<organism evidence="1">
    <name type="scientific">marine sediment metagenome</name>
    <dbReference type="NCBI Taxonomy" id="412755"/>
    <lineage>
        <taxon>unclassified sequences</taxon>
        <taxon>metagenomes</taxon>
        <taxon>ecological metagenomes</taxon>
    </lineage>
</organism>
<comment type="caution">
    <text evidence="1">The sequence shown here is derived from an EMBL/GenBank/DDBJ whole genome shotgun (WGS) entry which is preliminary data.</text>
</comment>
<dbReference type="EMBL" id="BART01011837">
    <property type="protein sequence ID" value="GAG89115.1"/>
    <property type="molecule type" value="Genomic_DNA"/>
</dbReference>
<name>X1B2E1_9ZZZZ</name>
<sequence>MKKTSYDLFTILLERLVKSGLPLVSPHAKMIWKKEKTLIVKKKKLDLSRFKILCNYDKKAFGFIRCQEPKEIDLDEFRKLKDKHLISDEARNQWWPSAKEFWAYSIRDFFAFTQPRKIKKPAQGMQTSIKEVIF</sequence>
<gene>
    <name evidence="1" type="ORF">S01H4_24999</name>
</gene>
<feature type="non-terminal residue" evidence="1">
    <location>
        <position position="134"/>
    </location>
</feature>
<evidence type="ECO:0000313" key="1">
    <source>
        <dbReference type="EMBL" id="GAG89115.1"/>
    </source>
</evidence>